<protein>
    <recommendedName>
        <fullName evidence="5">Ankyrin</fullName>
    </recommendedName>
</protein>
<dbReference type="SUPFAM" id="SSF48403">
    <property type="entry name" value="Ankyrin repeat"/>
    <property type="match status" value="2"/>
</dbReference>
<keyword evidence="1" id="KW-0677">Repeat</keyword>
<gene>
    <name evidence="3" type="ORF">HK100_007671</name>
</gene>
<dbReference type="Gene3D" id="1.25.40.20">
    <property type="entry name" value="Ankyrin repeat-containing domain"/>
    <property type="match status" value="3"/>
</dbReference>
<dbReference type="InterPro" id="IPR002110">
    <property type="entry name" value="Ankyrin_rpt"/>
</dbReference>
<evidence type="ECO:0000256" key="1">
    <source>
        <dbReference type="ARBA" id="ARBA00022737"/>
    </source>
</evidence>
<reference evidence="3" key="1">
    <citation type="submission" date="2020-05" db="EMBL/GenBank/DDBJ databases">
        <title>Phylogenomic resolution of chytrid fungi.</title>
        <authorList>
            <person name="Stajich J.E."/>
            <person name="Amses K."/>
            <person name="Simmons R."/>
            <person name="Seto K."/>
            <person name="Myers J."/>
            <person name="Bonds A."/>
            <person name="Quandt C.A."/>
            <person name="Barry K."/>
            <person name="Liu P."/>
            <person name="Grigoriev I."/>
            <person name="Longcore J.E."/>
            <person name="James T.Y."/>
        </authorList>
    </citation>
    <scope>NUCLEOTIDE SEQUENCE</scope>
    <source>
        <strain evidence="3">JEL0513</strain>
    </source>
</reference>
<dbReference type="PANTHER" id="PTHR24123:SF33">
    <property type="entry name" value="PROTEIN HOS4"/>
    <property type="match status" value="1"/>
</dbReference>
<dbReference type="InterPro" id="IPR036770">
    <property type="entry name" value="Ankyrin_rpt-contain_sf"/>
</dbReference>
<accession>A0AAD5SQ53</accession>
<evidence type="ECO:0008006" key="5">
    <source>
        <dbReference type="Google" id="ProtNLM"/>
    </source>
</evidence>
<dbReference type="AlphaFoldDB" id="A0AAD5SQ53"/>
<evidence type="ECO:0000313" key="4">
    <source>
        <dbReference type="Proteomes" id="UP001211907"/>
    </source>
</evidence>
<keyword evidence="4" id="KW-1185">Reference proteome</keyword>
<keyword evidence="2" id="KW-0040">ANK repeat</keyword>
<dbReference type="EMBL" id="JADGJH010003634">
    <property type="protein sequence ID" value="KAJ3089709.1"/>
    <property type="molecule type" value="Genomic_DNA"/>
</dbReference>
<comment type="caution">
    <text evidence="3">The sequence shown here is derived from an EMBL/GenBank/DDBJ whole genome shotgun (WGS) entry which is preliminary data.</text>
</comment>
<name>A0AAD5SQ53_9FUNG</name>
<evidence type="ECO:0000256" key="2">
    <source>
        <dbReference type="ARBA" id="ARBA00023043"/>
    </source>
</evidence>
<proteinExistence type="predicted"/>
<dbReference type="SMART" id="SM00248">
    <property type="entry name" value="ANK"/>
    <property type="match status" value="7"/>
</dbReference>
<dbReference type="InterPro" id="IPR051165">
    <property type="entry name" value="Multifunctional_ANK_Repeat"/>
</dbReference>
<organism evidence="3 4">
    <name type="scientific">Physocladia obscura</name>
    <dbReference type="NCBI Taxonomy" id="109957"/>
    <lineage>
        <taxon>Eukaryota</taxon>
        <taxon>Fungi</taxon>
        <taxon>Fungi incertae sedis</taxon>
        <taxon>Chytridiomycota</taxon>
        <taxon>Chytridiomycota incertae sedis</taxon>
        <taxon>Chytridiomycetes</taxon>
        <taxon>Chytridiales</taxon>
        <taxon>Chytriomycetaceae</taxon>
        <taxon>Physocladia</taxon>
    </lineage>
</organism>
<dbReference type="PANTHER" id="PTHR24123">
    <property type="entry name" value="ANKYRIN REPEAT-CONTAINING"/>
    <property type="match status" value="1"/>
</dbReference>
<dbReference type="Proteomes" id="UP001211907">
    <property type="component" value="Unassembled WGS sequence"/>
</dbReference>
<sequence length="747" mass="84837">MQAQYWIGIKLHAASSHQPPNQILALNGSLSVRSLNAINTLSRELCARIVKYLPIDQNLAGVALAAHSNFTHVILGDIHTARAHLKLEEMEKQMQPNYNACMPNPADTENWMRLPFIYKCATYEIMFKSEIQPQMLMFLMALHRRNLDYNEDDDDDDDCDNDRNSKSNDMFIHELMLHWRLKPLLSAQSYFRMIQLLIENDRLIPHSHNAYCNFQGHVEIVSKILKDSRVDPTARNNQALLFAGTIGSLEIVDLLLKDLRIDPTISSEARNIWGCRNAFSRACKNGHEAIMERFLQDPRIDPSADRSIRFAAEKGHFGIVKRLLADPRVDPSDSEFNMFHHADIVELLLHLSNKCVDPASAINMYSRIWYPSEGMLDLAKQLFRDIHLQIDPSRDNNIAIIDTASLGDLRAVETLLCDRRVDRTANRNLPIRYASRWIHADVIARLLKDERVDPTDMNNEGIRVACAQIFKGPRANKPEEPAVVQVLLSDPRVDPSVNQNECLRSAMMYNHVEIFQLLINDQRLDLTYNNNNVLVTAVIDYVTSLDILEILLACERVKPEAQDNLCIRTICKSKIQVPFKLKTLLADPRINPGACDNEAFINAVKHNGAQIIKILLQDSRINPAARNSEALISAVWNSDQEVINMLLSDQRINVSLRGSEALNVAIGSQLAHSIHVIKRLLADSRVDLTAQNNLAFRSAVTLQVHYLARQDIVELFIKYGRIERNTVLKIVQDHGDGQINELVTKLL</sequence>
<evidence type="ECO:0000313" key="3">
    <source>
        <dbReference type="EMBL" id="KAJ3089709.1"/>
    </source>
</evidence>